<accession>A0A1R1B4W1</accession>
<evidence type="ECO:0000313" key="5">
    <source>
        <dbReference type="EMBL" id="OME94621.1"/>
    </source>
</evidence>
<proteinExistence type="predicted"/>
<dbReference type="PROSITE" id="PS00041">
    <property type="entry name" value="HTH_ARAC_FAMILY_1"/>
    <property type="match status" value="1"/>
</dbReference>
<sequence>MGASAFSHFSTGMIVARNHDHIVYQLDPEDGQGTASVYAVMPGVEVISLSFQASRFIPTLHSKRNILELNHCQEGRAECKMKDGCLQYIGEGDLFMNTMSNHSDCIELPLGCYKGINITIDLEKLAEQLSDYLPDLPIDLQGMANRFFVNDECFFIQAKEEIQHIFCGMYTVPIEAKSTYFRLKVLEMLIYLYYFDIASETQKTIYARQQVDIIKQIQKRMTEDFERRFTIEELAQQYCISPTVLKTTFKGVYGVSIAAYMKEYRIRQAASMLHKTSKSIGDIALAVGYKSQSKFGAAFKEIYEMSPLEYRNQIKSD</sequence>
<dbReference type="RefSeq" id="WP_076321442.1">
    <property type="nucleotide sequence ID" value="NZ_MRTF01000002.1"/>
</dbReference>
<organism evidence="5 6">
    <name type="scientific">Paenibacillus lautus</name>
    <name type="common">Bacillus lautus</name>
    <dbReference type="NCBI Taxonomy" id="1401"/>
    <lineage>
        <taxon>Bacteria</taxon>
        <taxon>Bacillati</taxon>
        <taxon>Bacillota</taxon>
        <taxon>Bacilli</taxon>
        <taxon>Bacillales</taxon>
        <taxon>Paenibacillaceae</taxon>
        <taxon>Paenibacillus</taxon>
    </lineage>
</organism>
<gene>
    <name evidence="5" type="ORF">BK123_05660</name>
</gene>
<dbReference type="PANTHER" id="PTHR47893:SF1">
    <property type="entry name" value="REGULATORY PROTEIN PCHR"/>
    <property type="match status" value="1"/>
</dbReference>
<dbReference type="PROSITE" id="PS01124">
    <property type="entry name" value="HTH_ARAC_FAMILY_2"/>
    <property type="match status" value="1"/>
</dbReference>
<dbReference type="SMART" id="SM00342">
    <property type="entry name" value="HTH_ARAC"/>
    <property type="match status" value="1"/>
</dbReference>
<evidence type="ECO:0000259" key="4">
    <source>
        <dbReference type="PROSITE" id="PS01124"/>
    </source>
</evidence>
<dbReference type="GO" id="GO:0003700">
    <property type="term" value="F:DNA-binding transcription factor activity"/>
    <property type="evidence" value="ECO:0007669"/>
    <property type="project" value="InterPro"/>
</dbReference>
<evidence type="ECO:0000256" key="1">
    <source>
        <dbReference type="ARBA" id="ARBA00023015"/>
    </source>
</evidence>
<dbReference type="EMBL" id="MRTF01000002">
    <property type="protein sequence ID" value="OME94621.1"/>
    <property type="molecule type" value="Genomic_DNA"/>
</dbReference>
<name>A0A1R1B4W1_PAELA</name>
<keyword evidence="1" id="KW-0805">Transcription regulation</keyword>
<dbReference type="PANTHER" id="PTHR47893">
    <property type="entry name" value="REGULATORY PROTEIN PCHR"/>
    <property type="match status" value="1"/>
</dbReference>
<keyword evidence="3" id="KW-0804">Transcription</keyword>
<evidence type="ECO:0000256" key="2">
    <source>
        <dbReference type="ARBA" id="ARBA00023125"/>
    </source>
</evidence>
<evidence type="ECO:0000256" key="3">
    <source>
        <dbReference type="ARBA" id="ARBA00023163"/>
    </source>
</evidence>
<comment type="caution">
    <text evidence="5">The sequence shown here is derived from an EMBL/GenBank/DDBJ whole genome shotgun (WGS) entry which is preliminary data.</text>
</comment>
<dbReference type="InterPro" id="IPR018060">
    <property type="entry name" value="HTH_AraC"/>
</dbReference>
<dbReference type="PRINTS" id="PR00032">
    <property type="entry name" value="HTHARAC"/>
</dbReference>
<dbReference type="STRING" id="1401.BK123_05660"/>
<dbReference type="InterPro" id="IPR018062">
    <property type="entry name" value="HTH_AraC-typ_CS"/>
</dbReference>
<dbReference type="SUPFAM" id="SSF46689">
    <property type="entry name" value="Homeodomain-like"/>
    <property type="match status" value="2"/>
</dbReference>
<reference evidence="5 6" key="1">
    <citation type="submission" date="2016-11" db="EMBL/GenBank/DDBJ databases">
        <title>Paenibacillus species isolates.</title>
        <authorList>
            <person name="Beno S.M."/>
        </authorList>
    </citation>
    <scope>NUCLEOTIDE SEQUENCE [LARGE SCALE GENOMIC DNA]</scope>
    <source>
        <strain evidence="5 6">FSL F4-0100</strain>
    </source>
</reference>
<dbReference type="AlphaFoldDB" id="A0A1R1B4W1"/>
<keyword evidence="2" id="KW-0238">DNA-binding</keyword>
<dbReference type="Pfam" id="PF12833">
    <property type="entry name" value="HTH_18"/>
    <property type="match status" value="1"/>
</dbReference>
<dbReference type="Proteomes" id="UP000187074">
    <property type="component" value="Unassembled WGS sequence"/>
</dbReference>
<dbReference type="InterPro" id="IPR020449">
    <property type="entry name" value="Tscrpt_reg_AraC-type_HTH"/>
</dbReference>
<evidence type="ECO:0000313" key="6">
    <source>
        <dbReference type="Proteomes" id="UP000187074"/>
    </source>
</evidence>
<dbReference type="OrthoDB" id="2532115at2"/>
<dbReference type="InterPro" id="IPR009057">
    <property type="entry name" value="Homeodomain-like_sf"/>
</dbReference>
<protein>
    <recommendedName>
        <fullName evidence="4">HTH araC/xylS-type domain-containing protein</fullName>
    </recommendedName>
</protein>
<dbReference type="InterPro" id="IPR053142">
    <property type="entry name" value="PchR_regulatory_protein"/>
</dbReference>
<dbReference type="GO" id="GO:0043565">
    <property type="term" value="F:sequence-specific DNA binding"/>
    <property type="evidence" value="ECO:0007669"/>
    <property type="project" value="InterPro"/>
</dbReference>
<feature type="domain" description="HTH araC/xylS-type" evidence="4">
    <location>
        <begin position="215"/>
        <end position="313"/>
    </location>
</feature>
<dbReference type="Gene3D" id="1.10.10.60">
    <property type="entry name" value="Homeodomain-like"/>
    <property type="match status" value="2"/>
</dbReference>